<reference evidence="4" key="1">
    <citation type="submission" date="2021-01" db="EMBL/GenBank/DDBJ databases">
        <authorList>
            <consortium name="Genoscope - CEA"/>
            <person name="William W."/>
        </authorList>
    </citation>
    <scope>NUCLEOTIDE SEQUENCE</scope>
</reference>
<evidence type="ECO:0000313" key="4">
    <source>
        <dbReference type="EMBL" id="CAD8110884.1"/>
    </source>
</evidence>
<gene>
    <name evidence="4" type="ORF">PPRIM_AZ9-3.1.T1450139</name>
</gene>
<feature type="repeat" description="TPR" evidence="3">
    <location>
        <begin position="204"/>
        <end position="237"/>
    </location>
</feature>
<keyword evidence="2 3" id="KW-0802">TPR repeat</keyword>
<dbReference type="EMBL" id="CAJJDM010000149">
    <property type="protein sequence ID" value="CAD8110884.1"/>
    <property type="molecule type" value="Genomic_DNA"/>
</dbReference>
<dbReference type="AlphaFoldDB" id="A0A8S1Q6U2"/>
<dbReference type="PANTHER" id="PTHR44943">
    <property type="entry name" value="CELLULOSE SYNTHASE OPERON PROTEIN C"/>
    <property type="match status" value="1"/>
</dbReference>
<accession>A0A8S1Q6U2</accession>
<dbReference type="OMA" id="CKGECLI"/>
<evidence type="ECO:0000256" key="2">
    <source>
        <dbReference type="ARBA" id="ARBA00022803"/>
    </source>
</evidence>
<dbReference type="PANTHER" id="PTHR44943:SF4">
    <property type="entry name" value="TPR REPEAT-CONTAINING PROTEIN MJ0798"/>
    <property type="match status" value="1"/>
</dbReference>
<evidence type="ECO:0000313" key="5">
    <source>
        <dbReference type="Proteomes" id="UP000688137"/>
    </source>
</evidence>
<dbReference type="Pfam" id="PF13181">
    <property type="entry name" value="TPR_8"/>
    <property type="match status" value="1"/>
</dbReference>
<keyword evidence="1" id="KW-0677">Repeat</keyword>
<dbReference type="InterPro" id="IPR019734">
    <property type="entry name" value="TPR_rpt"/>
</dbReference>
<feature type="repeat" description="TPR" evidence="3">
    <location>
        <begin position="170"/>
        <end position="203"/>
    </location>
</feature>
<proteinExistence type="predicted"/>
<feature type="repeat" description="TPR" evidence="3">
    <location>
        <begin position="306"/>
        <end position="339"/>
    </location>
</feature>
<dbReference type="PROSITE" id="PS50005">
    <property type="entry name" value="TPR"/>
    <property type="match status" value="5"/>
</dbReference>
<name>A0A8S1Q6U2_PARPR</name>
<comment type="caution">
    <text evidence="4">The sequence shown here is derived from an EMBL/GenBank/DDBJ whole genome shotgun (WGS) entry which is preliminary data.</text>
</comment>
<evidence type="ECO:0008006" key="6">
    <source>
        <dbReference type="Google" id="ProtNLM"/>
    </source>
</evidence>
<feature type="repeat" description="TPR" evidence="3">
    <location>
        <begin position="272"/>
        <end position="305"/>
    </location>
</feature>
<evidence type="ECO:0000256" key="1">
    <source>
        <dbReference type="ARBA" id="ARBA00022737"/>
    </source>
</evidence>
<evidence type="ECO:0000256" key="3">
    <source>
        <dbReference type="PROSITE-ProRule" id="PRU00339"/>
    </source>
</evidence>
<sequence length="356" mass="41095">MNQVEIPNFKCLNQNHTQSIEQICFNKQCTDSRLICQQCLQKGLHQQHMKEVLGLNALVSFIDDNNKSCDTLCETISKQGDIVLDSYFKLKNEIKNKYQISNKRLQKMDSGQLNQTINQMISLSDYKVYISKTIMDLSNEWKLKVDKQIQELLLKTVNFTEVRKDDEKSSTNLFNKGFALYNNQKFDDALQIIDKTLKLNPKNRDSLWCKGECLIMKNNLDEALNCYNQAISVDPKHLNSLSAKGDCLRGLGQFDEAIILYDQALSINSKHLDSLYGKGDCLRELGKYNESLKWLNQALSIYPQDYFSLQSKGVCLQEQQNFSEALKCFELALKISPFDQFNQIRKNKCELSLKKN</sequence>
<keyword evidence="5" id="KW-1185">Reference proteome</keyword>
<protein>
    <recommendedName>
        <fullName evidence="6">Tetratricopeptide repeat protein</fullName>
    </recommendedName>
</protein>
<dbReference type="Pfam" id="PF12895">
    <property type="entry name" value="ANAPC3"/>
    <property type="match status" value="1"/>
</dbReference>
<feature type="repeat" description="TPR" evidence="3">
    <location>
        <begin position="238"/>
        <end position="271"/>
    </location>
</feature>
<dbReference type="SMART" id="SM00028">
    <property type="entry name" value="TPR"/>
    <property type="match status" value="5"/>
</dbReference>
<dbReference type="InterPro" id="IPR051685">
    <property type="entry name" value="Ycf3/AcsC/BcsC/TPR_MFPF"/>
</dbReference>
<organism evidence="4 5">
    <name type="scientific">Paramecium primaurelia</name>
    <dbReference type="NCBI Taxonomy" id="5886"/>
    <lineage>
        <taxon>Eukaryota</taxon>
        <taxon>Sar</taxon>
        <taxon>Alveolata</taxon>
        <taxon>Ciliophora</taxon>
        <taxon>Intramacronucleata</taxon>
        <taxon>Oligohymenophorea</taxon>
        <taxon>Peniculida</taxon>
        <taxon>Parameciidae</taxon>
        <taxon>Paramecium</taxon>
    </lineage>
</organism>
<dbReference type="Proteomes" id="UP000688137">
    <property type="component" value="Unassembled WGS sequence"/>
</dbReference>